<dbReference type="Proteomes" id="UP000091820">
    <property type="component" value="Unassembled WGS sequence"/>
</dbReference>
<dbReference type="EnsemblMetazoa" id="GBRI035063-RA">
    <property type="protein sequence ID" value="GBRI035063-PA"/>
    <property type="gene ID" value="GBRI035063"/>
</dbReference>
<organism evidence="1 2">
    <name type="scientific">Glossina brevipalpis</name>
    <dbReference type="NCBI Taxonomy" id="37001"/>
    <lineage>
        <taxon>Eukaryota</taxon>
        <taxon>Metazoa</taxon>
        <taxon>Ecdysozoa</taxon>
        <taxon>Arthropoda</taxon>
        <taxon>Hexapoda</taxon>
        <taxon>Insecta</taxon>
        <taxon>Pterygota</taxon>
        <taxon>Neoptera</taxon>
        <taxon>Endopterygota</taxon>
        <taxon>Diptera</taxon>
        <taxon>Brachycera</taxon>
        <taxon>Muscomorpha</taxon>
        <taxon>Hippoboscoidea</taxon>
        <taxon>Glossinidae</taxon>
        <taxon>Glossina</taxon>
    </lineage>
</organism>
<reference evidence="2" key="1">
    <citation type="submission" date="2014-03" db="EMBL/GenBank/DDBJ databases">
        <authorList>
            <person name="Aksoy S."/>
            <person name="Warren W."/>
            <person name="Wilson R.K."/>
        </authorList>
    </citation>
    <scope>NUCLEOTIDE SEQUENCE [LARGE SCALE GENOMIC DNA]</scope>
    <source>
        <strain evidence="2">IAEA</strain>
    </source>
</reference>
<evidence type="ECO:0000313" key="1">
    <source>
        <dbReference type="EnsemblMetazoa" id="GBRI035063-PA"/>
    </source>
</evidence>
<protein>
    <submittedName>
        <fullName evidence="1">Uncharacterized protein</fullName>
    </submittedName>
</protein>
<name>A0A1A9WWL2_9MUSC</name>
<reference evidence="1" key="2">
    <citation type="submission" date="2020-05" db="UniProtKB">
        <authorList>
            <consortium name="EnsemblMetazoa"/>
        </authorList>
    </citation>
    <scope>IDENTIFICATION</scope>
    <source>
        <strain evidence="1">IAEA</strain>
    </source>
</reference>
<sequence length="386" mass="42727">MKGSDLFQEITLISLSWALSQVSIHAFCGAARQSQIRIDLSTEQDAKTLRSLGLHCKSSTEALLAGNNVVLIEAPGYESEIFVPQAHKGRIAFVNVIPNRRCCFNWKGMNSNENTYGAQSAHVVNAFAKKILNLESNARTSGGNDKYFPFGKSPLRERQCPVATSIKKQKLSYLQTPQRLRKSAALNNYDRSYSALSRNCRFSAASTTLSPFPSSLADSAGGDAGIWSPNNINLKNKCAPTLIGKGGSLQTNTPTKWRKCLTPVRTYGRSNVTLCRKRSPAKMQGRTKVEPTQGKKATCNIDLRKHEAKDVKNLTPDVYLSKEAHTAFDLLTGPARDRSTKLKQQFRNACVNKTEGTQSRYKKLSIVPPLESQWGVHNFQTKLKNT</sequence>
<keyword evidence="2" id="KW-1185">Reference proteome</keyword>
<dbReference type="VEuPathDB" id="VectorBase:GBRI035063"/>
<accession>A0A1A9WWL2</accession>
<evidence type="ECO:0000313" key="2">
    <source>
        <dbReference type="Proteomes" id="UP000091820"/>
    </source>
</evidence>
<proteinExistence type="predicted"/>
<dbReference type="AlphaFoldDB" id="A0A1A9WWL2"/>